<dbReference type="KEGG" id="fgr:FGSG_11061"/>
<dbReference type="SUPFAM" id="SSF63491">
    <property type="entry name" value="BAG domain"/>
    <property type="match status" value="1"/>
</dbReference>
<reference evidence="5 6" key="1">
    <citation type="journal article" date="2007" name="Science">
        <title>The Fusarium graminearum genome reveals a link between localized polymorphism and pathogen specialization.</title>
        <authorList>
            <person name="Cuomo C.A."/>
            <person name="Gueldener U."/>
            <person name="Xu J.-R."/>
            <person name="Trail F."/>
            <person name="Turgeon B.G."/>
            <person name="Di Pietro A."/>
            <person name="Walton J.D."/>
            <person name="Ma L.-J."/>
            <person name="Baker S.E."/>
            <person name="Rep M."/>
            <person name="Adam G."/>
            <person name="Antoniw J."/>
            <person name="Baldwin T."/>
            <person name="Calvo S.E."/>
            <person name="Chang Y.-L."/>
            <person name="DeCaprio D."/>
            <person name="Gale L.R."/>
            <person name="Gnerre S."/>
            <person name="Goswami R.S."/>
            <person name="Hammond-Kosack K."/>
            <person name="Harris L.J."/>
            <person name="Hilburn K."/>
            <person name="Kennell J.C."/>
            <person name="Kroken S."/>
            <person name="Magnuson J.K."/>
            <person name="Mannhaupt G."/>
            <person name="Mauceli E.W."/>
            <person name="Mewes H.-W."/>
            <person name="Mitterbauer R."/>
            <person name="Muehlbauer G."/>
            <person name="Muensterkoetter M."/>
            <person name="Nelson D."/>
            <person name="O'Donnell K."/>
            <person name="Ouellet T."/>
            <person name="Qi W."/>
            <person name="Quesneville H."/>
            <person name="Roncero M.I.G."/>
            <person name="Seong K.-Y."/>
            <person name="Tetko I.V."/>
            <person name="Urban M."/>
            <person name="Waalwijk C."/>
            <person name="Ward T.J."/>
            <person name="Yao J."/>
            <person name="Birren B.W."/>
            <person name="Kistler H.C."/>
        </authorList>
    </citation>
    <scope>NUCLEOTIDE SEQUENCE [LARGE SCALE GENOMIC DNA]</scope>
    <source>
        <strain evidence="6">ATCC MYA-4620 / CBS 123657 / FGSC 9075 / NRRL 31084 / PH-1</strain>
        <strain evidence="5">PH-1 / ATCC MYA-4620 / FGSC 9075 / NRRL 31084</strain>
    </source>
</reference>
<dbReference type="PHI-base" id="PHI:1423"/>
<feature type="compositionally biased region" description="Acidic residues" evidence="2">
    <location>
        <begin position="105"/>
        <end position="123"/>
    </location>
</feature>
<sequence length="570" mass="64617">MREESIADSVRNCLNDFEVIRKADLLEASTADRNAALEIREEETRFKIWSGNMGAHSEGRRSLQYRLRDASHLQKQVMSLLDELSELLGDAFLIVSGERIPWDRVEDDEEFPQDTESESDSEFGDMPGTEVAQIAQNVSDVVNCLLRLSVAIRNPAPHDRFMSFSSSEASHYEPFDIQHVKNKFGEIEPFLADRLGKAISRRREYFKYRESHHLKLKQGLDSVEEDGAESTVASSLPLHAKAAGFNLDAMDEDGASNSGLTQTSFASSRADSDKLSVPPLPKEAEDGPFECPFCYMMITASSIDSWKRHVLADLRPYVCLWEDCTAPGMEFTRRYEWMLHEMQNHRKAYNCPCSCGMTFRVRSQCKDHINKTHPKTFPTSQLDTMIDLNARPMNEKEGSICPLCQENLSSMKDYQRHVGRHQEQLALFALPSLPTDDDAQIEENTSGPHTYASFEDLNVPYGQTKEESHPEPLVATKPISGPMKELEDLYEEYLNKWVPLCSDFLRSPPSKTKKGGKKDSRKLSEDILNHVLLKLDAIDTAGIPEVRARRKEIVREVQKTLTDLGTAWDS</sequence>
<reference evidence="5 6" key="2">
    <citation type="journal article" date="2010" name="Nature">
        <title>Comparative genomics reveals mobile pathogenicity chromosomes in Fusarium.</title>
        <authorList>
            <person name="Ma L.J."/>
            <person name="van der Does H.C."/>
            <person name="Borkovich K.A."/>
            <person name="Coleman J.J."/>
            <person name="Daboussi M.J."/>
            <person name="Di Pietro A."/>
            <person name="Dufresne M."/>
            <person name="Freitag M."/>
            <person name="Grabherr M."/>
            <person name="Henrissat B."/>
            <person name="Houterman P.M."/>
            <person name="Kang S."/>
            <person name="Shim W.B."/>
            <person name="Woloshuk C."/>
            <person name="Xie X."/>
            <person name="Xu J.R."/>
            <person name="Antoniw J."/>
            <person name="Baker S.E."/>
            <person name="Bluhm B.H."/>
            <person name="Breakspear A."/>
            <person name="Brown D.W."/>
            <person name="Butchko R.A."/>
            <person name="Chapman S."/>
            <person name="Coulson R."/>
            <person name="Coutinho P.M."/>
            <person name="Danchin E.G."/>
            <person name="Diener A."/>
            <person name="Gale L.R."/>
            <person name="Gardiner D.M."/>
            <person name="Goff S."/>
            <person name="Hammond-Kosack K.E."/>
            <person name="Hilburn K."/>
            <person name="Hua-Van A."/>
            <person name="Jonkers W."/>
            <person name="Kazan K."/>
            <person name="Kodira C.D."/>
            <person name="Koehrsen M."/>
            <person name="Kumar L."/>
            <person name="Lee Y.H."/>
            <person name="Li L."/>
            <person name="Manners J.M."/>
            <person name="Miranda-Saavedra D."/>
            <person name="Mukherjee M."/>
            <person name="Park G."/>
            <person name="Park J."/>
            <person name="Park S.Y."/>
            <person name="Proctor R.H."/>
            <person name="Regev A."/>
            <person name="Ruiz-Roldan M.C."/>
            <person name="Sain D."/>
            <person name="Sakthikumar S."/>
            <person name="Sykes S."/>
            <person name="Schwartz D.C."/>
            <person name="Turgeon B.G."/>
            <person name="Wapinski I."/>
            <person name="Yoder O."/>
            <person name="Young S."/>
            <person name="Zeng Q."/>
            <person name="Zhou S."/>
            <person name="Galagan J."/>
            <person name="Cuomo C.A."/>
            <person name="Kistler H.C."/>
            <person name="Rep M."/>
        </authorList>
    </citation>
    <scope>GENOME REANNOTATION</scope>
    <source>
        <strain evidence="6">ATCC MYA-4620 / CBS 123657 / FGSC 9075 / NRRL 31084 / PH-1</strain>
        <strain evidence="5">PH-1 / ATCC MYA-4620 / FGSC 9075 / NRRL 31084</strain>
    </source>
</reference>
<evidence type="ECO:0000256" key="1">
    <source>
        <dbReference type="PROSITE-ProRule" id="PRU00042"/>
    </source>
</evidence>
<evidence type="ECO:0000259" key="3">
    <source>
        <dbReference type="PROSITE" id="PS50157"/>
    </source>
</evidence>
<feature type="compositionally biased region" description="Polar residues" evidence="2">
    <location>
        <begin position="256"/>
        <end position="269"/>
    </location>
</feature>
<dbReference type="PROSITE" id="PS00028">
    <property type="entry name" value="ZINC_FINGER_C2H2_1"/>
    <property type="match status" value="1"/>
</dbReference>
<dbReference type="Gene3D" id="1.20.58.120">
    <property type="entry name" value="BAG domain"/>
    <property type="match status" value="1"/>
</dbReference>
<dbReference type="HOGENOM" id="CLU_015936_2_0_1"/>
<evidence type="ECO:0000256" key="2">
    <source>
        <dbReference type="SAM" id="MobiDB-lite"/>
    </source>
</evidence>
<dbReference type="Proteomes" id="UP000070720">
    <property type="component" value="Chromosome 3"/>
</dbReference>
<dbReference type="PANTHER" id="PTHR35391">
    <property type="entry name" value="C2H2-TYPE DOMAIN-CONTAINING PROTEIN-RELATED"/>
    <property type="match status" value="1"/>
</dbReference>
<dbReference type="VEuPathDB" id="FungiDB:FGRAMPH1_01G21137"/>
<dbReference type="EMBL" id="HG970334">
    <property type="protein sequence ID" value="CEF87234.1"/>
    <property type="molecule type" value="Genomic_DNA"/>
</dbReference>
<dbReference type="InterPro" id="IPR013087">
    <property type="entry name" value="Znf_C2H2_type"/>
</dbReference>
<dbReference type="Pfam" id="PF02179">
    <property type="entry name" value="BAG"/>
    <property type="match status" value="1"/>
</dbReference>
<dbReference type="eggNOG" id="ENOG502SJT8">
    <property type="taxonomic scope" value="Eukaryota"/>
</dbReference>
<name>I1S2R1_GIBZE</name>
<keyword evidence="1" id="KW-0479">Metal-binding</keyword>
<gene>
    <name evidence="5" type="primary">FG11061.1</name>
    <name evidence="4" type="ORF">FGRAMPH1_01T21137</name>
</gene>
<dbReference type="SMART" id="SM00355">
    <property type="entry name" value="ZnF_C2H2"/>
    <property type="match status" value="3"/>
</dbReference>
<dbReference type="InterPro" id="IPR036533">
    <property type="entry name" value="BAG_dom_sf"/>
</dbReference>
<dbReference type="PROSITE" id="PS50157">
    <property type="entry name" value="ZINC_FINGER_C2H2_2"/>
    <property type="match status" value="1"/>
</dbReference>
<evidence type="ECO:0000313" key="4">
    <source>
        <dbReference type="EMBL" id="CEF87234.1"/>
    </source>
</evidence>
<dbReference type="Pfam" id="PF26082">
    <property type="entry name" value="zf-C2H2_AcuF"/>
    <property type="match status" value="1"/>
</dbReference>
<reference key="3">
    <citation type="submission" date="2014-02" db="EMBL/GenBank/DDBJ databases">
        <title>A revised Fusarium graminearum genomic reference sequence using whole shotgun re-sequencing.</title>
        <authorList>
            <person name="King R."/>
            <person name="Urban M."/>
            <person name="Hassani-Pak K."/>
            <person name="Hammond-Kosack K."/>
        </authorList>
    </citation>
    <scope>NUCLEOTIDE SEQUENCE</scope>
    <source>
        <strain>PH-1</strain>
    </source>
</reference>
<dbReference type="InterPro" id="IPR058925">
    <property type="entry name" value="zf-C2H2_AcuF"/>
</dbReference>
<dbReference type="STRING" id="229533.I1S2R1"/>
<proteinExistence type="predicted"/>
<dbReference type="RefSeq" id="XP_011325298.1">
    <property type="nucleotide sequence ID" value="XM_011326996.1"/>
</dbReference>
<dbReference type="GO" id="GO:0008270">
    <property type="term" value="F:zinc ion binding"/>
    <property type="evidence" value="ECO:0007669"/>
    <property type="project" value="UniProtKB-KW"/>
</dbReference>
<dbReference type="InterPro" id="IPR003103">
    <property type="entry name" value="BAG_domain"/>
</dbReference>
<keyword evidence="1" id="KW-0862">Zinc</keyword>
<dbReference type="GO" id="GO:0051087">
    <property type="term" value="F:protein-folding chaperone binding"/>
    <property type="evidence" value="ECO:0007669"/>
    <property type="project" value="InterPro"/>
</dbReference>
<feature type="region of interest" description="Disordered" evidence="2">
    <location>
        <begin position="256"/>
        <end position="283"/>
    </location>
</feature>
<reference evidence="5" key="5">
    <citation type="submission" date="2017-01" db="UniProtKB">
        <authorList>
            <consortium name="EnsemblFungi"/>
        </authorList>
    </citation>
    <scope>IDENTIFICATION</scope>
    <source>
        <strain evidence="5">PH-1 / ATCC MYA-4620 / FGSC 9075 / NRRL 31084</strain>
    </source>
</reference>
<dbReference type="InParanoid" id="I1S2R1"/>
<organism evidence="4 6">
    <name type="scientific">Gibberella zeae (strain ATCC MYA-4620 / CBS 123657 / FGSC 9075 / NRRL 31084 / PH-1)</name>
    <name type="common">Wheat head blight fungus</name>
    <name type="synonym">Fusarium graminearum</name>
    <dbReference type="NCBI Taxonomy" id="229533"/>
    <lineage>
        <taxon>Eukaryota</taxon>
        <taxon>Fungi</taxon>
        <taxon>Dikarya</taxon>
        <taxon>Ascomycota</taxon>
        <taxon>Pezizomycotina</taxon>
        <taxon>Sordariomycetes</taxon>
        <taxon>Hypocreomycetidae</taxon>
        <taxon>Hypocreales</taxon>
        <taxon>Nectriaceae</taxon>
        <taxon>Fusarium</taxon>
    </lineage>
</organism>
<keyword evidence="1" id="KW-0863">Zinc-finger</keyword>
<dbReference type="OrthoDB" id="6133115at2759"/>
<keyword evidence="6" id="KW-1185">Reference proteome</keyword>
<dbReference type="EnsemblFungi" id="CEF87234">
    <property type="protein sequence ID" value="CEF87234"/>
    <property type="gene ID" value="FGRRES_11061"/>
</dbReference>
<reference evidence="4 6" key="4">
    <citation type="journal article" date="2015" name="BMC Genomics">
        <title>The completed genome sequence of the pathogenic ascomycete fungus Fusarium graminearum.</title>
        <authorList>
            <person name="King R."/>
            <person name="Urban M."/>
            <person name="Hammond-Kosack M.C."/>
            <person name="Hassani-Pak K."/>
            <person name="Hammond-Kosack K.E."/>
        </authorList>
    </citation>
    <scope>NUCLEOTIDE SEQUENCE [LARGE SCALE GENOMIC DNA]</scope>
    <source>
        <strain evidence="6">ATCC MYA-4620 / CBS 123657 / FGSC 9075 / NRRL 31084 / PH-1</strain>
        <strain evidence="4">PH-1</strain>
    </source>
</reference>
<dbReference type="PANTHER" id="PTHR35391:SF7">
    <property type="entry name" value="C2H2-TYPE DOMAIN-CONTAINING PROTEIN"/>
    <property type="match status" value="1"/>
</dbReference>
<feature type="domain" description="C2H2-type" evidence="3">
    <location>
        <begin position="349"/>
        <end position="378"/>
    </location>
</feature>
<accession>I1S2R1</accession>
<dbReference type="AlphaFoldDB" id="I1S2R1"/>
<evidence type="ECO:0000313" key="6">
    <source>
        <dbReference type="Proteomes" id="UP000070720"/>
    </source>
</evidence>
<protein>
    <submittedName>
        <fullName evidence="4">Chromosome 3, complete genome</fullName>
    </submittedName>
</protein>
<feature type="region of interest" description="Disordered" evidence="2">
    <location>
        <begin position="105"/>
        <end position="125"/>
    </location>
</feature>
<evidence type="ECO:0000313" key="5">
    <source>
        <dbReference type="EnsemblFungi" id="CEF87234"/>
    </source>
</evidence>